<feature type="region of interest" description="Disordered" evidence="1">
    <location>
        <begin position="29"/>
        <end position="91"/>
    </location>
</feature>
<sequence length="175" mass="18481">MDTTTPTGPGPDQDPEACQLRTIRLLRTTARHAYQQGRADALLGRRARPARPTGPAGRTDHPGPRPRTTGPGRRPTPPQQQEEHDTRPLTVLDPADGTVLATLDPGGARAVPAEGVTVGPVADVNGITVQALTRGWGSPTTYYVVASHTPTTPLTRAEAARLAQVLIDAVTREVA</sequence>
<reference evidence="2 3" key="1">
    <citation type="submission" date="2018-09" db="EMBL/GenBank/DDBJ databases">
        <authorList>
            <person name="Li J."/>
        </authorList>
    </citation>
    <scope>NUCLEOTIDE SEQUENCE [LARGE SCALE GENOMIC DNA]</scope>
    <source>
        <strain evidence="2 3">2129</strain>
    </source>
</reference>
<proteinExistence type="predicted"/>
<gene>
    <name evidence="2" type="ORF">D5R93_02210</name>
</gene>
<keyword evidence="3" id="KW-1185">Reference proteome</keyword>
<name>A0ABN5PLS5_9ACTO</name>
<feature type="compositionally biased region" description="Low complexity" evidence="1">
    <location>
        <begin position="37"/>
        <end position="57"/>
    </location>
</feature>
<accession>A0ABN5PLS5</accession>
<evidence type="ECO:0000256" key="1">
    <source>
        <dbReference type="SAM" id="MobiDB-lite"/>
    </source>
</evidence>
<dbReference type="Proteomes" id="UP000273001">
    <property type="component" value="Chromosome"/>
</dbReference>
<dbReference type="RefSeq" id="WP_120203551.1">
    <property type="nucleotide sequence ID" value="NZ_CP032514.1"/>
</dbReference>
<evidence type="ECO:0000313" key="3">
    <source>
        <dbReference type="Proteomes" id="UP000273001"/>
    </source>
</evidence>
<dbReference type="EMBL" id="CP032514">
    <property type="protein sequence ID" value="AYD89161.1"/>
    <property type="molecule type" value="Genomic_DNA"/>
</dbReference>
<protein>
    <submittedName>
        <fullName evidence="2">Uncharacterized protein</fullName>
    </submittedName>
</protein>
<organism evidence="2 3">
    <name type="scientific">Actinomyces lilanjuaniae</name>
    <dbReference type="NCBI Taxonomy" id="2321394"/>
    <lineage>
        <taxon>Bacteria</taxon>
        <taxon>Bacillati</taxon>
        <taxon>Actinomycetota</taxon>
        <taxon>Actinomycetes</taxon>
        <taxon>Actinomycetales</taxon>
        <taxon>Actinomycetaceae</taxon>
        <taxon>Actinomyces</taxon>
    </lineage>
</organism>
<evidence type="ECO:0000313" key="2">
    <source>
        <dbReference type="EMBL" id="AYD89161.1"/>
    </source>
</evidence>